<feature type="region of interest" description="Disordered" evidence="4">
    <location>
        <begin position="1121"/>
        <end position="1201"/>
    </location>
</feature>
<feature type="compositionally biased region" description="Polar residues" evidence="4">
    <location>
        <begin position="551"/>
        <end position="595"/>
    </location>
</feature>
<feature type="compositionally biased region" description="Low complexity" evidence="4">
    <location>
        <begin position="1058"/>
        <end position="1092"/>
    </location>
</feature>
<feature type="compositionally biased region" description="Polar residues" evidence="4">
    <location>
        <begin position="603"/>
        <end position="623"/>
    </location>
</feature>
<accession>A0A6J8AEC1</accession>
<feature type="compositionally biased region" description="Polar residues" evidence="4">
    <location>
        <begin position="818"/>
        <end position="847"/>
    </location>
</feature>
<evidence type="ECO:0000256" key="1">
    <source>
        <dbReference type="ARBA" id="ARBA00004496"/>
    </source>
</evidence>
<feature type="region of interest" description="Disordered" evidence="4">
    <location>
        <begin position="551"/>
        <end position="993"/>
    </location>
</feature>
<feature type="compositionally biased region" description="Polar residues" evidence="4">
    <location>
        <begin position="879"/>
        <end position="984"/>
    </location>
</feature>
<dbReference type="Pfam" id="PF12478">
    <property type="entry name" value="UBAP2-Lig"/>
    <property type="match status" value="1"/>
</dbReference>
<evidence type="ECO:0000256" key="4">
    <source>
        <dbReference type="SAM" id="MobiDB-lite"/>
    </source>
</evidence>
<feature type="compositionally biased region" description="Polar residues" evidence="4">
    <location>
        <begin position="1128"/>
        <end position="1138"/>
    </location>
</feature>
<feature type="compositionally biased region" description="Low complexity" evidence="4">
    <location>
        <begin position="1139"/>
        <end position="1194"/>
    </location>
</feature>
<protein>
    <recommendedName>
        <fullName evidence="5">UBA domain-containing protein</fullName>
    </recommendedName>
</protein>
<dbReference type="CDD" id="cd14277">
    <property type="entry name" value="UBA_UBP2_like"/>
    <property type="match status" value="1"/>
</dbReference>
<feature type="region of interest" description="Disordered" evidence="4">
    <location>
        <begin position="1"/>
        <end position="42"/>
    </location>
</feature>
<dbReference type="GO" id="GO:0005737">
    <property type="term" value="C:cytoplasm"/>
    <property type="evidence" value="ECO:0007669"/>
    <property type="project" value="UniProtKB-SubCell"/>
</dbReference>
<feature type="compositionally biased region" description="Polar residues" evidence="4">
    <location>
        <begin position="279"/>
        <end position="290"/>
    </location>
</feature>
<feature type="compositionally biased region" description="Low complexity" evidence="4">
    <location>
        <begin position="848"/>
        <end position="878"/>
    </location>
</feature>
<dbReference type="EMBL" id="CACVKT020001213">
    <property type="protein sequence ID" value="CAC5366069.1"/>
    <property type="molecule type" value="Genomic_DNA"/>
</dbReference>
<evidence type="ECO:0000259" key="5">
    <source>
        <dbReference type="SMART" id="SM00165"/>
    </source>
</evidence>
<feature type="region of interest" description="Disordered" evidence="4">
    <location>
        <begin position="462"/>
        <end position="512"/>
    </location>
</feature>
<dbReference type="SUPFAM" id="SSF46934">
    <property type="entry name" value="UBA-like"/>
    <property type="match status" value="1"/>
</dbReference>
<dbReference type="PANTHER" id="PTHR16308:SF13">
    <property type="entry name" value="PROTEIN LINGERER"/>
    <property type="match status" value="1"/>
</dbReference>
<dbReference type="PANTHER" id="PTHR16308">
    <property type="entry name" value="UBIQUITIN ASSOCIATED PROTEIN 2-LIKE/LINGERER"/>
    <property type="match status" value="1"/>
</dbReference>
<feature type="region of interest" description="Disordered" evidence="4">
    <location>
        <begin position="1469"/>
        <end position="1512"/>
    </location>
</feature>
<name>A0A6J8AEC1_MYTCO</name>
<feature type="compositionally biased region" description="Basic and acidic residues" evidence="4">
    <location>
        <begin position="235"/>
        <end position="247"/>
    </location>
</feature>
<organism evidence="6 7">
    <name type="scientific">Mytilus coruscus</name>
    <name type="common">Sea mussel</name>
    <dbReference type="NCBI Taxonomy" id="42192"/>
    <lineage>
        <taxon>Eukaryota</taxon>
        <taxon>Metazoa</taxon>
        <taxon>Spiralia</taxon>
        <taxon>Lophotrochozoa</taxon>
        <taxon>Mollusca</taxon>
        <taxon>Bivalvia</taxon>
        <taxon>Autobranchia</taxon>
        <taxon>Pteriomorphia</taxon>
        <taxon>Mytilida</taxon>
        <taxon>Mytiloidea</taxon>
        <taxon>Mytilidae</taxon>
        <taxon>Mytilinae</taxon>
        <taxon>Mytilus</taxon>
    </lineage>
</organism>
<gene>
    <name evidence="6" type="ORF">MCOR_6506</name>
</gene>
<dbReference type="InterPro" id="IPR051833">
    <property type="entry name" value="TC-DDR_regulator"/>
</dbReference>
<feature type="domain" description="UBA" evidence="5">
    <location>
        <begin position="61"/>
        <end position="100"/>
    </location>
</feature>
<dbReference type="GO" id="GO:0005634">
    <property type="term" value="C:nucleus"/>
    <property type="evidence" value="ECO:0007669"/>
    <property type="project" value="TreeGrafter"/>
</dbReference>
<evidence type="ECO:0000256" key="2">
    <source>
        <dbReference type="ARBA" id="ARBA00022490"/>
    </source>
</evidence>
<feature type="compositionally biased region" description="Polar residues" evidence="4">
    <location>
        <begin position="678"/>
        <end position="694"/>
    </location>
</feature>
<evidence type="ECO:0000313" key="7">
    <source>
        <dbReference type="Proteomes" id="UP000507470"/>
    </source>
</evidence>
<feature type="compositionally biased region" description="Polar residues" evidence="4">
    <location>
        <begin position="1026"/>
        <end position="1057"/>
    </location>
</feature>
<dbReference type="Gene3D" id="1.10.8.10">
    <property type="entry name" value="DNA helicase RuvA subunit, C-terminal domain"/>
    <property type="match status" value="1"/>
</dbReference>
<evidence type="ECO:0000313" key="6">
    <source>
        <dbReference type="EMBL" id="CAC5366069.1"/>
    </source>
</evidence>
<feature type="compositionally biased region" description="Low complexity" evidence="4">
    <location>
        <begin position="797"/>
        <end position="817"/>
    </location>
</feature>
<keyword evidence="3" id="KW-0597">Phosphoprotein</keyword>
<sequence>MSAAVATSRGNTRPMKEKHGKSTPQTQTKSEGPPQKVQATPEQIRLAQLTNDANSLDESAFRQKVKQVIDVTGITDQTEVEIALQDCGNDTERAINMLLEGNTVQGEWKEPGKKKKKPTPAPAKTEPTTNHVDEKTEEPEQTPEREKVPDKDRSENISRRGRRFDNRYDSRPPRLAARGRGRDRPNRENNDNDAGEFGGTFGQDKGFDSRGRGRGRGGRGGSRRGRGRSFNAQPPRERQPPKFDKGPQIDTWTNETAANAEKENATGPWGDGIEDWSEDTWQGNTQKSPNQIKLTETKVFESSIQNREPEPMSDSSNTLGQRIDIGVLLQKTTNESPESYLTQYNQQATESIKNTIGIGSASRQSLSSQMGASSLTNHLSSGPLGGHQMVSSSLSNSMSVSSASSAAVDALVSSFTQNSNLNTGVDGGIDLTALTQNSSRANIDLTSLSQSRQNMPLDLNSLSQSRQSVPMSMNSQTDSISSSQQRPKPQRSKLPPPSKIPASAVEMPGHRNTNKVDVQFGSIGSMDASSMFGFGNGETVVSNLTSSANNSTQQSVLSNHLPKVSQQQNESVITSSMMTPPPSAGTSVISGQESPRNAMFHNSPYTTPTKKDSLSQNQVSSMSPPEPIPFPTSQTDRKSSPMMAPQRPGSTPGLSQNSLSTSNPESNLGSFSQGGYGTSPYQSQKSAMSNTAGMSGTAGLSNSSGLSNSAGLSNSSGLQSSGLSNARGLSNSSDLTSATNRMSNSAGLPNKSDFNSSSPQNSYQTQYQSGGNQYQSSQNQFQTGQNQFPAGQNQFHSGQSQYGSSQNQYQNYGQSGSTFQSQPGSFSGNQNQTASYQNNQNGPSSYPSTQSQTGSFSGSRGSSFTSGQSQPSSFPGSQNANSISGSQNPPGAYPGSQTTSESFNLTGNQNQGSAYNDMKSQGGSYSDPSSQRGSYNDRQTQSGSYSDRPSQSNSFSDRQSQSAGSYGSERTNQAGSYSDRQNQPSSYTGGSSFSSVTQAAQNYSANQSGQSSLYQAAVSNAYQGQSQSGSMYHQGGSTQVTSSYQPQVSASYGRDSQSGTFSTNVSQSSSSYQRDGSSSGTQSSYTSQTFGGNAHQNSLQSNLQTSALSANKLGETLSKMTVKDSNMDSRQSPSQYENSSSSTTASLTSTTTNSTSLISTVTTPSVSSSSAVTTTVHSTSAKVSSTTGTSKSSKAPPNLPPGVPLLSHQYIMGQNLPYFAGLQQPLYGYEDIQLLQQRLPPMNLQNLQNYNYDMTAFGNVPTTLNTGREQTTLAGNVTYSGTENKLNRVEAQSPIPSTQQQSTQSHQQHFINLPYGYCYPGTVLPGAPTAMGFQYPPQMFPVPPVTNTGAPHAGTTANAQFQKQTYGSHTYGSNKAYEDLAQVTDFTKSTYINQSQNKVTGVSGLLNGSATTVTADLTGTGLPGVSGYGKTHSQPFATGSQAGSHIGAPTNPYGAAQFIPLMTHQPPSQLHMQGLQQDTSTGSSARIHSQQTSSQAKTVTPKGYTNTYWGTS</sequence>
<feature type="compositionally biased region" description="Polar residues" evidence="4">
    <location>
        <begin position="363"/>
        <end position="380"/>
    </location>
</feature>
<dbReference type="Proteomes" id="UP000507470">
    <property type="component" value="Unassembled WGS sequence"/>
</dbReference>
<keyword evidence="7" id="KW-1185">Reference proteome</keyword>
<feature type="compositionally biased region" description="Polar residues" evidence="4">
    <location>
        <begin position="727"/>
        <end position="762"/>
    </location>
</feature>
<feature type="region of interest" description="Disordered" evidence="4">
    <location>
        <begin position="99"/>
        <end position="290"/>
    </location>
</feature>
<dbReference type="InterPro" id="IPR009060">
    <property type="entry name" value="UBA-like_sf"/>
</dbReference>
<comment type="subcellular location">
    <subcellularLocation>
        <location evidence="1">Cytoplasm</location>
    </subcellularLocation>
</comment>
<dbReference type="InterPro" id="IPR015940">
    <property type="entry name" value="UBA"/>
</dbReference>
<feature type="compositionally biased region" description="Polar residues" evidence="4">
    <location>
        <begin position="648"/>
        <end position="671"/>
    </location>
</feature>
<feature type="region of interest" description="Disordered" evidence="4">
    <location>
        <begin position="363"/>
        <end position="392"/>
    </location>
</feature>
<feature type="compositionally biased region" description="Low complexity" evidence="4">
    <location>
        <begin position="695"/>
        <end position="726"/>
    </location>
</feature>
<feature type="compositionally biased region" description="Low complexity" evidence="4">
    <location>
        <begin position="763"/>
        <end position="788"/>
    </location>
</feature>
<keyword evidence="2" id="KW-0963">Cytoplasm</keyword>
<evidence type="ECO:0000256" key="3">
    <source>
        <dbReference type="ARBA" id="ARBA00022553"/>
    </source>
</evidence>
<feature type="compositionally biased region" description="Basic residues" evidence="4">
    <location>
        <begin position="212"/>
        <end position="227"/>
    </location>
</feature>
<feature type="region of interest" description="Disordered" evidence="4">
    <location>
        <begin position="1026"/>
        <end position="1099"/>
    </location>
</feature>
<feature type="compositionally biased region" description="Basic and acidic residues" evidence="4">
    <location>
        <begin position="180"/>
        <end position="190"/>
    </location>
</feature>
<reference evidence="6 7" key="1">
    <citation type="submission" date="2020-06" db="EMBL/GenBank/DDBJ databases">
        <authorList>
            <person name="Li R."/>
            <person name="Bekaert M."/>
        </authorList>
    </citation>
    <scope>NUCLEOTIDE SEQUENCE [LARGE SCALE GENOMIC DNA]</scope>
    <source>
        <strain evidence="7">wild</strain>
    </source>
</reference>
<dbReference type="OrthoDB" id="5918007at2759"/>
<feature type="compositionally biased region" description="Basic and acidic residues" evidence="4">
    <location>
        <begin position="142"/>
        <end position="172"/>
    </location>
</feature>
<proteinExistence type="predicted"/>
<dbReference type="SMART" id="SM00165">
    <property type="entry name" value="UBA"/>
    <property type="match status" value="1"/>
</dbReference>
<feature type="compositionally biased region" description="Polar residues" evidence="4">
    <location>
        <begin position="462"/>
        <end position="480"/>
    </location>
</feature>
<dbReference type="InterPro" id="IPR022166">
    <property type="entry name" value="UBAP2/Lig"/>
</dbReference>